<evidence type="ECO:0000313" key="3">
    <source>
        <dbReference type="Proteomes" id="UP001217089"/>
    </source>
</evidence>
<evidence type="ECO:0000313" key="2">
    <source>
        <dbReference type="EMBL" id="KAJ8297767.1"/>
    </source>
</evidence>
<feature type="compositionally biased region" description="Basic and acidic residues" evidence="1">
    <location>
        <begin position="47"/>
        <end position="89"/>
    </location>
</feature>
<dbReference type="EMBL" id="JARBDR010000923">
    <property type="protein sequence ID" value="KAJ8297767.1"/>
    <property type="molecule type" value="Genomic_DNA"/>
</dbReference>
<evidence type="ECO:0000256" key="1">
    <source>
        <dbReference type="SAM" id="MobiDB-lite"/>
    </source>
</evidence>
<name>A0ABQ9E1J2_TEGGR</name>
<feature type="region of interest" description="Disordered" evidence="1">
    <location>
        <begin position="47"/>
        <end position="206"/>
    </location>
</feature>
<keyword evidence="3" id="KW-1185">Reference proteome</keyword>
<gene>
    <name evidence="2" type="ORF">KUTeg_024298</name>
</gene>
<accession>A0ABQ9E1J2</accession>
<feature type="compositionally biased region" description="Basic and acidic residues" evidence="1">
    <location>
        <begin position="118"/>
        <end position="170"/>
    </location>
</feature>
<protein>
    <submittedName>
        <fullName evidence="2">Uncharacterized protein</fullName>
    </submittedName>
</protein>
<feature type="region of interest" description="Disordered" evidence="1">
    <location>
        <begin position="247"/>
        <end position="275"/>
    </location>
</feature>
<reference evidence="2 3" key="1">
    <citation type="submission" date="2022-12" db="EMBL/GenBank/DDBJ databases">
        <title>Chromosome-level genome of Tegillarca granosa.</title>
        <authorList>
            <person name="Kim J."/>
        </authorList>
    </citation>
    <scope>NUCLEOTIDE SEQUENCE [LARGE SCALE GENOMIC DNA]</scope>
    <source>
        <strain evidence="2">Teg-2019</strain>
        <tissue evidence="2">Adductor muscle</tissue>
    </source>
</reference>
<dbReference type="Proteomes" id="UP001217089">
    <property type="component" value="Unassembled WGS sequence"/>
</dbReference>
<sequence length="414" mass="46857">MSLNKNTFEEAKKNASKRISEWIDETKSAGIVRLQDQYSKTFKRIEWKPKQENVKIQDTWKKSEKGKSDKSKEEKQKSDVKNTGKRDVKPNVNNKTKTGKEEKSSTKNSKKSSANLSSKKEGKSSGTKNSDKKDKDGNKPKAAKNTESRAESRMDRNTESRAERNTESRTSRASRGSKNKVYRDSANLLYGDNRNNRSSLFSSCERRSRSSIDAISLLFDGESDANECETPKRERPVIISIQSNDLSSKKCVPNSKSPESKQQKFTGVSKKKTTEKNVNKTPYLGTKKFKRKRTKQVKAVDDIDDEPTFNVATVEIHGNLSYLHSDYGLLRNPSRLLQHSRSNQNVELRVPSMSAGLTLSAKSRENLGLLRSPSNMLKGVSSEFFPVNRQLKKLIKFKECQDFQSDPGDHEGVQ</sequence>
<organism evidence="2 3">
    <name type="scientific">Tegillarca granosa</name>
    <name type="common">Malaysian cockle</name>
    <name type="synonym">Anadara granosa</name>
    <dbReference type="NCBI Taxonomy" id="220873"/>
    <lineage>
        <taxon>Eukaryota</taxon>
        <taxon>Metazoa</taxon>
        <taxon>Spiralia</taxon>
        <taxon>Lophotrochozoa</taxon>
        <taxon>Mollusca</taxon>
        <taxon>Bivalvia</taxon>
        <taxon>Autobranchia</taxon>
        <taxon>Pteriomorphia</taxon>
        <taxon>Arcoida</taxon>
        <taxon>Arcoidea</taxon>
        <taxon>Arcidae</taxon>
        <taxon>Tegillarca</taxon>
    </lineage>
</organism>
<comment type="caution">
    <text evidence="2">The sequence shown here is derived from an EMBL/GenBank/DDBJ whole genome shotgun (WGS) entry which is preliminary data.</text>
</comment>
<proteinExistence type="predicted"/>